<sequence>MKGLLKRAVMNGEVLEMIYLNTKGEISQRRIKVIKLNEESFSAYCFTRNQQRTFKISNILSVGPVRTVRRGA</sequence>
<dbReference type="Proteomes" id="UP000036045">
    <property type="component" value="Unassembled WGS sequence"/>
</dbReference>
<keyword evidence="3" id="KW-1185">Reference proteome</keyword>
<reference evidence="2 3" key="1">
    <citation type="submission" date="2015-05" db="EMBL/GenBank/DDBJ databases">
        <title>Whole genome sequence and identification of bacterial endophytes from Costus igneus.</title>
        <authorList>
            <person name="Lee Y.P."/>
            <person name="Gan H.M."/>
            <person name="Eng W."/>
            <person name="Wheatley M.S."/>
            <person name="Caraballo A."/>
            <person name="Polter S."/>
            <person name="Savka M.A."/>
            <person name="Hudson A.O."/>
        </authorList>
    </citation>
    <scope>NUCLEOTIDE SEQUENCE [LARGE SCALE GENOMIC DNA]</scope>
    <source>
        <strain evidence="2 3">RIT379</strain>
    </source>
</reference>
<evidence type="ECO:0000313" key="2">
    <source>
        <dbReference type="EMBL" id="KLV27366.1"/>
    </source>
</evidence>
<dbReference type="PATRIC" id="fig|1397.4.peg.4216"/>
<dbReference type="EMBL" id="LDPH01000004">
    <property type="protein sequence ID" value="KLV27366.1"/>
    <property type="molecule type" value="Genomic_DNA"/>
</dbReference>
<feature type="domain" description="WYL" evidence="1">
    <location>
        <begin position="4"/>
        <end position="62"/>
    </location>
</feature>
<dbReference type="AlphaFoldDB" id="A0A0J1IN26"/>
<gene>
    <name evidence="2" type="ORF">ABW02_07620</name>
</gene>
<proteinExistence type="predicted"/>
<dbReference type="RefSeq" id="WP_047941341.1">
    <property type="nucleotide sequence ID" value="NZ_JAMAUJ010000019.1"/>
</dbReference>
<dbReference type="OrthoDB" id="2112405at2"/>
<comment type="caution">
    <text evidence="2">The sequence shown here is derived from an EMBL/GenBank/DDBJ whole genome shotgun (WGS) entry which is preliminary data.</text>
</comment>
<name>A0A0J1IN26_NIACI</name>
<evidence type="ECO:0000259" key="1">
    <source>
        <dbReference type="Pfam" id="PF13280"/>
    </source>
</evidence>
<organism evidence="2 3">
    <name type="scientific">Niallia circulans</name>
    <name type="common">Bacillus circulans</name>
    <dbReference type="NCBI Taxonomy" id="1397"/>
    <lineage>
        <taxon>Bacteria</taxon>
        <taxon>Bacillati</taxon>
        <taxon>Bacillota</taxon>
        <taxon>Bacilli</taxon>
        <taxon>Bacillales</taxon>
        <taxon>Bacillaceae</taxon>
        <taxon>Niallia</taxon>
    </lineage>
</organism>
<protein>
    <recommendedName>
        <fullName evidence="1">WYL domain-containing protein</fullName>
    </recommendedName>
</protein>
<accession>A0A0J1IN26</accession>
<dbReference type="Pfam" id="PF13280">
    <property type="entry name" value="WYL"/>
    <property type="match status" value="1"/>
</dbReference>
<evidence type="ECO:0000313" key="3">
    <source>
        <dbReference type="Proteomes" id="UP000036045"/>
    </source>
</evidence>
<dbReference type="InterPro" id="IPR026881">
    <property type="entry name" value="WYL_dom"/>
</dbReference>